<evidence type="ECO:0000256" key="6">
    <source>
        <dbReference type="ARBA" id="ARBA00022989"/>
    </source>
</evidence>
<name>A0ABX8B6T6_9BACT</name>
<dbReference type="InterPro" id="IPR006305">
    <property type="entry name" value="FliQ"/>
</dbReference>
<dbReference type="Pfam" id="PF01313">
    <property type="entry name" value="Bac_export_3"/>
    <property type="match status" value="1"/>
</dbReference>
<keyword evidence="8 9" id="KW-0975">Bacterial flagellum</keyword>
<evidence type="ECO:0000313" key="10">
    <source>
        <dbReference type="EMBL" id="QUV95767.1"/>
    </source>
</evidence>
<proteinExistence type="inferred from homology"/>
<accession>A0ABX8B6T6</accession>
<dbReference type="RefSeq" id="WP_014101275.1">
    <property type="nucleotide sequence ID" value="NZ_CP072643.1"/>
</dbReference>
<dbReference type="InterPro" id="IPR002191">
    <property type="entry name" value="Bac_export_3"/>
</dbReference>
<protein>
    <recommendedName>
        <fullName evidence="3 9">Flagellar biosynthetic protein FliQ</fullName>
    </recommendedName>
</protein>
<keyword evidence="10" id="KW-0282">Flagellum</keyword>
<dbReference type="PIRSF" id="PIRSF004669">
    <property type="entry name" value="FliQ"/>
    <property type="match status" value="1"/>
</dbReference>
<evidence type="ECO:0000256" key="5">
    <source>
        <dbReference type="ARBA" id="ARBA00022692"/>
    </source>
</evidence>
<evidence type="ECO:0000256" key="9">
    <source>
        <dbReference type="RuleBase" id="RU364090"/>
    </source>
</evidence>
<organism evidence="10 11">
    <name type="scientific">Chloracidobacterium sp. N</name>
    <dbReference type="NCBI Taxonomy" id="2821540"/>
    <lineage>
        <taxon>Bacteria</taxon>
        <taxon>Pseudomonadati</taxon>
        <taxon>Acidobacteriota</taxon>
        <taxon>Terriglobia</taxon>
        <taxon>Terriglobales</taxon>
        <taxon>Acidobacteriaceae</taxon>
        <taxon>Chloracidobacterium</taxon>
        <taxon>Chloracidobacterium aggregatum</taxon>
    </lineage>
</organism>
<dbReference type="Proteomes" id="UP000677668">
    <property type="component" value="Chromosome 2"/>
</dbReference>
<comment type="function">
    <text evidence="9">Role in flagellar biosynthesis.</text>
</comment>
<comment type="subcellular location">
    <subcellularLocation>
        <location evidence="1 9">Cell membrane</location>
        <topology evidence="1">Multi-pass membrane protein</topology>
    </subcellularLocation>
    <subcellularLocation>
        <location evidence="9">Bacterial flagellum basal body</location>
    </subcellularLocation>
</comment>
<dbReference type="InterPro" id="IPR006306">
    <property type="entry name" value="T3SS_HrpO"/>
</dbReference>
<evidence type="ECO:0000313" key="11">
    <source>
        <dbReference type="Proteomes" id="UP000677668"/>
    </source>
</evidence>
<keyword evidence="7 9" id="KW-0472">Membrane</keyword>
<keyword evidence="4 9" id="KW-1003">Cell membrane</keyword>
<reference evidence="10 11" key="1">
    <citation type="submission" date="2021-03" db="EMBL/GenBank/DDBJ databases">
        <title>Genomic and phenotypic characterization of Chloracidobacterium isolates provides evidence for multiple species.</title>
        <authorList>
            <person name="Saini M.K."/>
            <person name="Costas A.M.G."/>
            <person name="Tank M."/>
            <person name="Bryant D.A."/>
        </authorList>
    </citation>
    <scope>NUCLEOTIDE SEQUENCE [LARGE SCALE GENOMIC DNA]</scope>
    <source>
        <strain evidence="10 11">N</strain>
    </source>
</reference>
<comment type="similarity">
    <text evidence="2 9">Belongs to the FliQ/MopD/SpaQ family.</text>
</comment>
<evidence type="ECO:0000256" key="4">
    <source>
        <dbReference type="ARBA" id="ARBA00022475"/>
    </source>
</evidence>
<dbReference type="EMBL" id="CP072643">
    <property type="protein sequence ID" value="QUV95767.1"/>
    <property type="molecule type" value="Genomic_DNA"/>
</dbReference>
<evidence type="ECO:0000256" key="3">
    <source>
        <dbReference type="ARBA" id="ARBA00021718"/>
    </source>
</evidence>
<keyword evidence="6 9" id="KW-1133">Transmembrane helix</keyword>
<sequence>MQTFLTLANQTLWLILILSLPALVVSLVVGLVISLLQALTQIQEQTLTFVPKMIATVLTLIFFGSWTFTQLITFTQQVMSYIPKVSALP</sequence>
<feature type="transmembrane region" description="Helical" evidence="9">
    <location>
        <begin position="53"/>
        <end position="74"/>
    </location>
</feature>
<evidence type="ECO:0000256" key="2">
    <source>
        <dbReference type="ARBA" id="ARBA00006156"/>
    </source>
</evidence>
<keyword evidence="10" id="KW-0966">Cell projection</keyword>
<dbReference type="PANTHER" id="PTHR34040:SF2">
    <property type="entry name" value="FLAGELLAR BIOSYNTHETIC PROTEIN FLIQ"/>
    <property type="match status" value="1"/>
</dbReference>
<keyword evidence="5 9" id="KW-0812">Transmembrane</keyword>
<evidence type="ECO:0000256" key="7">
    <source>
        <dbReference type="ARBA" id="ARBA00023136"/>
    </source>
</evidence>
<dbReference type="PANTHER" id="PTHR34040">
    <property type="entry name" value="FLAGELLAR BIOSYNTHETIC PROTEIN FLIQ"/>
    <property type="match status" value="1"/>
</dbReference>
<evidence type="ECO:0000256" key="1">
    <source>
        <dbReference type="ARBA" id="ARBA00004651"/>
    </source>
</evidence>
<keyword evidence="10" id="KW-0969">Cilium</keyword>
<feature type="transmembrane region" description="Helical" evidence="9">
    <location>
        <begin position="12"/>
        <end position="33"/>
    </location>
</feature>
<dbReference type="NCBIfam" id="TIGR01402">
    <property type="entry name" value="fliQ"/>
    <property type="match status" value="1"/>
</dbReference>
<keyword evidence="11" id="KW-1185">Reference proteome</keyword>
<dbReference type="PRINTS" id="PR00952">
    <property type="entry name" value="TYPE3IMQPROT"/>
</dbReference>
<dbReference type="NCBIfam" id="TIGR01403">
    <property type="entry name" value="fliQ_rel_III"/>
    <property type="match status" value="1"/>
</dbReference>
<gene>
    <name evidence="9 10" type="primary">fliQ</name>
    <name evidence="10" type="ORF">J8C05_13200</name>
</gene>
<evidence type="ECO:0000256" key="8">
    <source>
        <dbReference type="ARBA" id="ARBA00023143"/>
    </source>
</evidence>